<dbReference type="Gene3D" id="3.10.450.50">
    <property type="match status" value="1"/>
</dbReference>
<comment type="caution">
    <text evidence="1">The sequence shown here is derived from an EMBL/GenBank/DDBJ whole genome shotgun (WGS) entry which is preliminary data.</text>
</comment>
<evidence type="ECO:0000313" key="1">
    <source>
        <dbReference type="EMBL" id="TCD12858.1"/>
    </source>
</evidence>
<dbReference type="OrthoDB" id="764870at2"/>
<proteinExistence type="predicted"/>
<dbReference type="SUPFAM" id="SSF54427">
    <property type="entry name" value="NTF2-like"/>
    <property type="match status" value="1"/>
</dbReference>
<evidence type="ECO:0008006" key="3">
    <source>
        <dbReference type="Google" id="ProtNLM"/>
    </source>
</evidence>
<reference evidence="1 2" key="1">
    <citation type="submission" date="2019-02" db="EMBL/GenBank/DDBJ databases">
        <title>Pedobacter sp. RP-3-11 sp. nov., isolated from Arctic soil.</title>
        <authorList>
            <person name="Dahal R.H."/>
        </authorList>
    </citation>
    <scope>NUCLEOTIDE SEQUENCE [LARGE SCALE GENOMIC DNA]</scope>
    <source>
        <strain evidence="1 2">RP-3-11</strain>
    </source>
</reference>
<protein>
    <recommendedName>
        <fullName evidence="3">DUF4440 domain-containing protein</fullName>
    </recommendedName>
</protein>
<sequence>METDLITSAINELHTKANQALENKDATTYALFFDDGLQFISAEKKTLNKRDFIYDLNKFFKSVKRYETIQYRIKSAFEEDVFTEKIARKSIIIKPNLLVLSKKQTIQTEEVYHWKNIKGEWKIIAVEVVLEEKY</sequence>
<gene>
    <name evidence="1" type="ORF">EZ449_02085</name>
</gene>
<organism evidence="1 2">
    <name type="scientific">Pedobacter frigidisoli</name>
    <dbReference type="NCBI Taxonomy" id="2530455"/>
    <lineage>
        <taxon>Bacteria</taxon>
        <taxon>Pseudomonadati</taxon>
        <taxon>Bacteroidota</taxon>
        <taxon>Sphingobacteriia</taxon>
        <taxon>Sphingobacteriales</taxon>
        <taxon>Sphingobacteriaceae</taxon>
        <taxon>Pedobacter</taxon>
    </lineage>
</organism>
<evidence type="ECO:0000313" key="2">
    <source>
        <dbReference type="Proteomes" id="UP000291485"/>
    </source>
</evidence>
<dbReference type="Proteomes" id="UP000291485">
    <property type="component" value="Unassembled WGS sequence"/>
</dbReference>
<dbReference type="InterPro" id="IPR032710">
    <property type="entry name" value="NTF2-like_dom_sf"/>
</dbReference>
<accession>A0A4R0PAG2</accession>
<dbReference type="AlphaFoldDB" id="A0A4R0PAG2"/>
<name>A0A4R0PAG2_9SPHI</name>
<dbReference type="EMBL" id="SJSN01000001">
    <property type="protein sequence ID" value="TCD12858.1"/>
    <property type="molecule type" value="Genomic_DNA"/>
</dbReference>
<dbReference type="RefSeq" id="WP_131556291.1">
    <property type="nucleotide sequence ID" value="NZ_SJSN01000001.1"/>
</dbReference>
<keyword evidence="2" id="KW-1185">Reference proteome</keyword>